<dbReference type="Pfam" id="PF07697">
    <property type="entry name" value="7TMR-HDED"/>
    <property type="match status" value="1"/>
</dbReference>
<feature type="transmembrane region" description="Helical" evidence="1">
    <location>
        <begin position="412"/>
        <end position="433"/>
    </location>
</feature>
<evidence type="ECO:0000313" key="4">
    <source>
        <dbReference type="Proteomes" id="UP000019243"/>
    </source>
</evidence>
<dbReference type="InterPro" id="IPR006675">
    <property type="entry name" value="HDIG_dom"/>
</dbReference>
<dbReference type="PANTHER" id="PTHR36442:SF1">
    <property type="entry name" value="CYCLIC-DI-AMP PHOSPHODIESTERASE PGPH"/>
    <property type="match status" value="1"/>
</dbReference>
<proteinExistence type="predicted"/>
<dbReference type="EMBL" id="AODH01000010">
    <property type="protein sequence ID" value="EUJ41648.1"/>
    <property type="molecule type" value="Genomic_DNA"/>
</dbReference>
<dbReference type="Proteomes" id="UP000019243">
    <property type="component" value="Unassembled WGS sequence"/>
</dbReference>
<dbReference type="SUPFAM" id="SSF109604">
    <property type="entry name" value="HD-domain/PDEase-like"/>
    <property type="match status" value="1"/>
</dbReference>
<dbReference type="Pfam" id="PF07698">
    <property type="entry name" value="7TM-7TMR_HD"/>
    <property type="match status" value="1"/>
</dbReference>
<dbReference type="PANTHER" id="PTHR36442">
    <property type="entry name" value="CYCLIC-DI-AMP PHOSPHODIESTERASE PGPH"/>
    <property type="match status" value="1"/>
</dbReference>
<keyword evidence="4" id="KW-1185">Reference proteome</keyword>
<evidence type="ECO:0000313" key="3">
    <source>
        <dbReference type="EMBL" id="EUJ41648.1"/>
    </source>
</evidence>
<evidence type="ECO:0000259" key="2">
    <source>
        <dbReference type="SMART" id="SM00471"/>
    </source>
</evidence>
<feature type="domain" description="HD/PDEase" evidence="2">
    <location>
        <begin position="466"/>
        <end position="621"/>
    </location>
</feature>
<dbReference type="AlphaFoldDB" id="W7D896"/>
<sequence>MKPYHIMKNEIAPTTIRASQTVVDDKKTESEKVAAADNVQDVYTINSNITQNQIDSVNMIFTVLGTVQDDEDKAEETAKKEKKQFEPFSNQNIVKRARALLNKSDLTFEETSISDASLVTLYHFKPSKLTDFQSTLVSVITKQLQKGVTNTQLLNIRADLQISMNELAIASSLRAVATEIINAGITVNSFYDASATNQQRLIAQNSVQPVRILQGQVIVQEGQLVTDDIYRQLELVHMVKSSLNWLVLLGNVLMAIVIAIMTFFLVYRSRREQHDVTIVFMIFSALTVLSYLILLLFRFAFEHRVDNLIYVLPVVFVPMILQLLGYRALKLLGILQIVMAAVLILQSSQSTFNIVYFIAYILLSSLGATLILNKPKTRNDLFVDSMYISLFNGAAIFIIQLISAVSISTLSFWWPIFYGMIGGLIAFILSLGLQPLFETIFGVLSPNRLMELASPSQPLLKRMMNEAPGTYHHSLMVANLAEAAVDAIGGDSLYTRVACYYHDVGKMSNPAFFVENQYGDKSPHEQLTATASRDIIIAHAKDGVAMLQAAHFPKPIVDMAEQHHGTTVLRYFYYAAQQEDASVAEATFRYPGPKPQTREIAVVNIADSVEAAVRSMKTPSTEKMADLIHSIVEERLLDGQFDECELSMKDMLTIKDTLLKVLVGVYHQRIEYPK</sequence>
<dbReference type="InterPro" id="IPR011624">
    <property type="entry name" value="Metal-dep_PHydrolase_7TM_extra"/>
</dbReference>
<reference evidence="3 4" key="1">
    <citation type="submission" date="2012-12" db="EMBL/GenBank/DDBJ databases">
        <title>Novel taxa of Listeriaceae from agricultural environments in the United States.</title>
        <authorList>
            <person name="den Bakker H.C."/>
            <person name="Allred A."/>
            <person name="Warchocki S."/>
            <person name="Wright E.M."/>
            <person name="Burrell A."/>
            <person name="Nightingale K.K."/>
            <person name="Kephart D."/>
            <person name="Wiedmann M."/>
        </authorList>
    </citation>
    <scope>NUCLEOTIDE SEQUENCE [LARGE SCALE GENOMIC DNA]</scope>
    <source>
        <strain evidence="3 4">FSL F6-1037</strain>
    </source>
</reference>
<feature type="transmembrane region" description="Helical" evidence="1">
    <location>
        <begin position="245"/>
        <end position="266"/>
    </location>
</feature>
<dbReference type="PATRIC" id="fig|1265861.3.peg.623"/>
<accession>W7D896</accession>
<keyword evidence="1" id="KW-0812">Transmembrane</keyword>
<dbReference type="NCBIfam" id="TIGR00277">
    <property type="entry name" value="HDIG"/>
    <property type="match status" value="1"/>
</dbReference>
<organism evidence="3 4">
    <name type="scientific">Brochothrix campestris FSL F6-1037</name>
    <dbReference type="NCBI Taxonomy" id="1265861"/>
    <lineage>
        <taxon>Bacteria</taxon>
        <taxon>Bacillati</taxon>
        <taxon>Bacillota</taxon>
        <taxon>Bacilli</taxon>
        <taxon>Bacillales</taxon>
        <taxon>Listeriaceae</taxon>
        <taxon>Brochothrix</taxon>
    </lineage>
</organism>
<feature type="transmembrane region" description="Helical" evidence="1">
    <location>
        <begin position="354"/>
        <end position="373"/>
    </location>
</feature>
<dbReference type="Pfam" id="PF01966">
    <property type="entry name" value="HD"/>
    <property type="match status" value="1"/>
</dbReference>
<keyword evidence="1" id="KW-0472">Membrane</keyword>
<feature type="transmembrane region" description="Helical" evidence="1">
    <location>
        <begin position="385"/>
        <end position="406"/>
    </location>
</feature>
<comment type="caution">
    <text evidence="3">The sequence shown here is derived from an EMBL/GenBank/DDBJ whole genome shotgun (WGS) entry which is preliminary data.</text>
</comment>
<feature type="transmembrane region" description="Helical" evidence="1">
    <location>
        <begin position="278"/>
        <end position="301"/>
    </location>
</feature>
<dbReference type="RefSeq" id="WP_035313504.1">
    <property type="nucleotide sequence ID" value="NZ_AODH01000010.1"/>
</dbReference>
<dbReference type="SMART" id="SM00471">
    <property type="entry name" value="HDc"/>
    <property type="match status" value="1"/>
</dbReference>
<dbReference type="Gene3D" id="1.10.3210.10">
    <property type="entry name" value="Hypothetical protein af1432"/>
    <property type="match status" value="1"/>
</dbReference>
<dbReference type="STRING" id="1265861.BCAMP_03180"/>
<protein>
    <recommendedName>
        <fullName evidence="2">HD/PDEase domain-containing protein</fullName>
    </recommendedName>
</protein>
<dbReference type="InterPro" id="IPR052722">
    <property type="entry name" value="PgpH_phosphodiesterase"/>
</dbReference>
<evidence type="ECO:0000256" key="1">
    <source>
        <dbReference type="SAM" id="Phobius"/>
    </source>
</evidence>
<keyword evidence="1" id="KW-1133">Transmembrane helix</keyword>
<dbReference type="InterPro" id="IPR011621">
    <property type="entry name" value="Metal-dep_PHydrolase_7TM_intra"/>
</dbReference>
<name>W7D896_9LIST</name>
<dbReference type="InterPro" id="IPR006674">
    <property type="entry name" value="HD_domain"/>
</dbReference>
<dbReference type="InterPro" id="IPR003607">
    <property type="entry name" value="HD/PDEase_dom"/>
</dbReference>
<feature type="transmembrane region" description="Helical" evidence="1">
    <location>
        <begin position="331"/>
        <end position="348"/>
    </location>
</feature>
<dbReference type="CDD" id="cd00077">
    <property type="entry name" value="HDc"/>
    <property type="match status" value="1"/>
</dbReference>
<gene>
    <name evidence="3" type="ORF">BCAMP_03180</name>
</gene>